<keyword evidence="7" id="KW-1185">Reference proteome</keyword>
<accession>A0A1G6LEH8</accession>
<evidence type="ECO:0000256" key="1">
    <source>
        <dbReference type="ARBA" id="ARBA00009732"/>
    </source>
</evidence>
<keyword evidence="2 4" id="KW-0560">Oxidoreductase</keyword>
<dbReference type="PANTHER" id="PTHR46509">
    <property type="entry name" value="PHOSPHOADENOSINE PHOSPHOSULFATE REDUCTASE"/>
    <property type="match status" value="1"/>
</dbReference>
<dbReference type="InterPro" id="IPR014729">
    <property type="entry name" value="Rossmann-like_a/b/a_fold"/>
</dbReference>
<dbReference type="GO" id="GO:0070814">
    <property type="term" value="P:hydrogen sulfide biosynthetic process"/>
    <property type="evidence" value="ECO:0007669"/>
    <property type="project" value="UniProtKB-UniRule"/>
</dbReference>
<keyword evidence="4" id="KW-0963">Cytoplasm</keyword>
<dbReference type="STRING" id="1640674.SAMN05216323_103044"/>
<dbReference type="EMBL" id="FMYP01000030">
    <property type="protein sequence ID" value="SDC41658.1"/>
    <property type="molecule type" value="Genomic_DNA"/>
</dbReference>
<keyword evidence="4" id="KW-0479">Metal-binding</keyword>
<dbReference type="GO" id="GO:0005737">
    <property type="term" value="C:cytoplasm"/>
    <property type="evidence" value="ECO:0007669"/>
    <property type="project" value="UniProtKB-SubCell"/>
</dbReference>
<feature type="binding site" evidence="4">
    <location>
        <position position="103"/>
    </location>
    <ligand>
        <name>[4Fe-4S] cluster</name>
        <dbReference type="ChEBI" id="CHEBI:49883"/>
    </ligand>
</feature>
<proteinExistence type="inferred from homology"/>
<comment type="pathway">
    <text evidence="3 4">Sulfur metabolism; hydrogen sulfide biosynthesis; sulfite from sulfate.</text>
</comment>
<comment type="function">
    <text evidence="4">Catalyzes the formation of sulfite from adenosine 5'-phosphosulfate (APS) using thioredoxin as an electron donor.</text>
</comment>
<comment type="subcellular location">
    <subcellularLocation>
        <location evidence="4">Cytoplasm</location>
    </subcellularLocation>
</comment>
<keyword evidence="4" id="KW-0411">Iron-sulfur</keyword>
<dbReference type="NCBIfam" id="NF002537">
    <property type="entry name" value="PRK02090.1"/>
    <property type="match status" value="1"/>
</dbReference>
<dbReference type="HAMAP" id="MF_00063">
    <property type="entry name" value="CysH"/>
    <property type="match status" value="1"/>
</dbReference>
<sequence length="224" mass="25671">MTIDISQISTKIESYRLDGKRIFTTSSFQTHSIALLHIISRIDKSIPVYFLNTGYLFPKTIEYKDQVAEEFGLTVIDLKPATAKYQQKDVDGQLLFASDPDYCCHINKVLPLELLLPQFDIWINGIRADQTAERSAMSQEQPAPHNVVRYHPMLNWTKQDIYSYIKEYNLPRHPLDPLGYSSIGCEPCTHKPNLNDLERSGRWAGLNKTECGINTELIIKPNNQ</sequence>
<comment type="catalytic activity">
    <reaction evidence="4">
        <text>[thioredoxin]-disulfide + sulfite + AMP + 2 H(+) = adenosine 5'-phosphosulfate + [thioredoxin]-dithiol</text>
        <dbReference type="Rhea" id="RHEA:21976"/>
        <dbReference type="Rhea" id="RHEA-COMP:10698"/>
        <dbReference type="Rhea" id="RHEA-COMP:10700"/>
        <dbReference type="ChEBI" id="CHEBI:15378"/>
        <dbReference type="ChEBI" id="CHEBI:17359"/>
        <dbReference type="ChEBI" id="CHEBI:29950"/>
        <dbReference type="ChEBI" id="CHEBI:50058"/>
        <dbReference type="ChEBI" id="CHEBI:58243"/>
        <dbReference type="ChEBI" id="CHEBI:456215"/>
        <dbReference type="EC" id="1.8.4.10"/>
    </reaction>
</comment>
<dbReference type="InterPro" id="IPR002500">
    <property type="entry name" value="PAPS_reduct_dom"/>
</dbReference>
<keyword evidence="4" id="KW-0408">Iron</keyword>
<dbReference type="EC" id="1.8.4.10" evidence="4"/>
<evidence type="ECO:0000313" key="7">
    <source>
        <dbReference type="Proteomes" id="UP000199452"/>
    </source>
</evidence>
<dbReference type="Pfam" id="PF01507">
    <property type="entry name" value="PAPS_reduct"/>
    <property type="match status" value="1"/>
</dbReference>
<comment type="similarity">
    <text evidence="1 4">Belongs to the PAPS reductase family. CysH subfamily.</text>
</comment>
<dbReference type="GO" id="GO:0046872">
    <property type="term" value="F:metal ion binding"/>
    <property type="evidence" value="ECO:0007669"/>
    <property type="project" value="UniProtKB-KW"/>
</dbReference>
<feature type="binding site" evidence="4">
    <location>
        <position position="185"/>
    </location>
    <ligand>
        <name>[4Fe-4S] cluster</name>
        <dbReference type="ChEBI" id="CHEBI:49883"/>
    </ligand>
</feature>
<comment type="cofactor">
    <cofactor evidence="4">
        <name>[4Fe-4S] cluster</name>
        <dbReference type="ChEBI" id="CHEBI:49883"/>
    </cofactor>
    <text evidence="4">Binds 1 [4Fe-4S] cluster per subunit.</text>
</comment>
<dbReference type="PIRSF" id="PIRSF000857">
    <property type="entry name" value="PAPS_reductase"/>
    <property type="match status" value="1"/>
</dbReference>
<dbReference type="GO" id="GO:0051539">
    <property type="term" value="F:4 iron, 4 sulfur cluster binding"/>
    <property type="evidence" value="ECO:0007669"/>
    <property type="project" value="UniProtKB-UniRule"/>
</dbReference>
<dbReference type="GO" id="GO:0019379">
    <property type="term" value="P:sulfate assimilation, phosphoadenylyl sulfate reduction by phosphoadenylyl-sulfate reductase (thioredoxin)"/>
    <property type="evidence" value="ECO:0007669"/>
    <property type="project" value="UniProtKB-UniRule"/>
</dbReference>
<dbReference type="AlphaFoldDB" id="A0A1G6LEH8"/>
<dbReference type="Proteomes" id="UP000199452">
    <property type="component" value="Unassembled WGS sequence"/>
</dbReference>
<feature type="binding site" evidence="4">
    <location>
        <position position="104"/>
    </location>
    <ligand>
        <name>[4Fe-4S] cluster</name>
        <dbReference type="ChEBI" id="CHEBI:49883"/>
    </ligand>
</feature>
<evidence type="ECO:0000259" key="5">
    <source>
        <dbReference type="Pfam" id="PF01507"/>
    </source>
</evidence>
<dbReference type="SUPFAM" id="SSF52402">
    <property type="entry name" value="Adenine nucleotide alpha hydrolases-like"/>
    <property type="match status" value="1"/>
</dbReference>
<feature type="domain" description="Phosphoadenosine phosphosulphate reductase" evidence="5">
    <location>
        <begin position="22"/>
        <end position="191"/>
    </location>
</feature>
<dbReference type="InterPro" id="IPR004511">
    <property type="entry name" value="PAPS/APS_Rdtase"/>
</dbReference>
<evidence type="ECO:0000313" key="6">
    <source>
        <dbReference type="EMBL" id="SDC41658.1"/>
    </source>
</evidence>
<evidence type="ECO:0000256" key="3">
    <source>
        <dbReference type="ARBA" id="ARBA00024327"/>
    </source>
</evidence>
<dbReference type="PANTHER" id="PTHR46509:SF1">
    <property type="entry name" value="PHOSPHOADENOSINE PHOSPHOSULFATE REDUCTASE"/>
    <property type="match status" value="1"/>
</dbReference>
<name>A0A1G6LEH8_9BACT</name>
<evidence type="ECO:0000256" key="2">
    <source>
        <dbReference type="ARBA" id="ARBA00023002"/>
    </source>
</evidence>
<protein>
    <recommendedName>
        <fullName evidence="4">Adenosine 5'-phosphosulfate reductase</fullName>
        <shortName evidence="4">APS reductase</shortName>
        <ecNumber evidence="4">1.8.4.10</ecNumber>
    </recommendedName>
    <alternativeName>
        <fullName evidence="4">5'-adenylylsulfate reductase</fullName>
    </alternativeName>
    <alternativeName>
        <fullName evidence="4">Thioredoxin-dependent 5'-adenylylsulfate reductase</fullName>
    </alternativeName>
</protein>
<dbReference type="GO" id="GO:0043866">
    <property type="term" value="F:adenylyl-sulfate reductase (thioredoxin) activity"/>
    <property type="evidence" value="ECO:0007669"/>
    <property type="project" value="UniProtKB-EC"/>
</dbReference>
<dbReference type="RefSeq" id="WP_092438243.1">
    <property type="nucleotide sequence ID" value="NZ_FMYP01000030.1"/>
</dbReference>
<evidence type="ECO:0000256" key="4">
    <source>
        <dbReference type="HAMAP-Rule" id="MF_00063"/>
    </source>
</evidence>
<dbReference type="Gene3D" id="3.40.50.620">
    <property type="entry name" value="HUPs"/>
    <property type="match status" value="1"/>
</dbReference>
<feature type="active site" description="Nucleophile; cysteine thiosulfonate intermediate" evidence="4">
    <location>
        <position position="211"/>
    </location>
</feature>
<dbReference type="GO" id="GO:0004604">
    <property type="term" value="F:phosphoadenylyl-sulfate reductase (thioredoxin) activity"/>
    <property type="evidence" value="ECO:0007669"/>
    <property type="project" value="UniProtKB-UniRule"/>
</dbReference>
<organism evidence="6 7">
    <name type="scientific">Williamwhitmania taraxaci</name>
    <dbReference type="NCBI Taxonomy" id="1640674"/>
    <lineage>
        <taxon>Bacteria</taxon>
        <taxon>Pseudomonadati</taxon>
        <taxon>Bacteroidota</taxon>
        <taxon>Bacteroidia</taxon>
        <taxon>Bacteroidales</taxon>
        <taxon>Williamwhitmaniaceae</taxon>
        <taxon>Williamwhitmania</taxon>
    </lineage>
</organism>
<dbReference type="OrthoDB" id="9794018at2"/>
<reference evidence="6 7" key="1">
    <citation type="submission" date="2016-09" db="EMBL/GenBank/DDBJ databases">
        <authorList>
            <person name="Capua I."/>
            <person name="De Benedictis P."/>
            <person name="Joannis T."/>
            <person name="Lombin L.H."/>
            <person name="Cattoli G."/>
        </authorList>
    </citation>
    <scope>NUCLEOTIDE SEQUENCE [LARGE SCALE GENOMIC DNA]</scope>
    <source>
        <strain evidence="6 7">A7P-90m</strain>
    </source>
</reference>
<feature type="binding site" evidence="4">
    <location>
        <position position="188"/>
    </location>
    <ligand>
        <name>[4Fe-4S] cluster</name>
        <dbReference type="ChEBI" id="CHEBI:49883"/>
    </ligand>
</feature>
<gene>
    <name evidence="4" type="primary">cysH</name>
    <name evidence="6" type="ORF">SAMN05216323_103044</name>
</gene>